<dbReference type="Pfam" id="PF06755">
    <property type="entry name" value="CbtA_toxin"/>
    <property type="match status" value="1"/>
</dbReference>
<name>A0ABM5SR86_9GAMM</name>
<keyword evidence="2" id="KW-1185">Reference proteome</keyword>
<dbReference type="Proteomes" id="UP000031883">
    <property type="component" value="Chromosome"/>
</dbReference>
<proteinExistence type="predicted"/>
<gene>
    <name evidence="1" type="ORF">CH54_2093</name>
</gene>
<evidence type="ECO:0008006" key="3">
    <source>
        <dbReference type="Google" id="ProtNLM"/>
    </source>
</evidence>
<evidence type="ECO:0000313" key="2">
    <source>
        <dbReference type="Proteomes" id="UP000031883"/>
    </source>
</evidence>
<organism evidence="1 2">
    <name type="scientific">Yersinia rochesterensis</name>
    <dbReference type="NCBI Taxonomy" id="1604335"/>
    <lineage>
        <taxon>Bacteria</taxon>
        <taxon>Pseudomonadati</taxon>
        <taxon>Pseudomonadota</taxon>
        <taxon>Gammaproteobacteria</taxon>
        <taxon>Enterobacterales</taxon>
        <taxon>Yersiniaceae</taxon>
        <taxon>Yersinia</taxon>
    </lineage>
</organism>
<evidence type="ECO:0000313" key="1">
    <source>
        <dbReference type="EMBL" id="AJJ36967.1"/>
    </source>
</evidence>
<reference evidence="1 2" key="1">
    <citation type="journal article" date="2015" name="Genome Announc.">
        <title>Thirty-Two Complete Genome Assemblies of Nine Yersinia Species, Including Y. pestis, Y. pseudotuberculosis, and Y. enterocolitica.</title>
        <authorList>
            <person name="Johnson S.L."/>
            <person name="Daligault H.E."/>
            <person name="Davenport K.W."/>
            <person name="Jaissle J."/>
            <person name="Frey K.G."/>
            <person name="Ladner J.T."/>
            <person name="Broomall S.M."/>
            <person name="Bishop-Lilly K.A."/>
            <person name="Bruce D.C."/>
            <person name="Coyne S.R."/>
            <person name="Gibbons H.S."/>
            <person name="Lo C.C."/>
            <person name="Munk A.C."/>
            <person name="Rosenzweig C.N."/>
            <person name="Koroleva G.I."/>
            <person name="Palacios G.F."/>
            <person name="Redden C.L."/>
            <person name="Xu Y."/>
            <person name="Minogue T.D."/>
            <person name="Chain P.S."/>
        </authorList>
    </citation>
    <scope>NUCLEOTIDE SEQUENCE [LARGE SCALE GENOMIC DNA]</scope>
    <source>
        <strain evidence="1 2">Y231</strain>
    </source>
</reference>
<dbReference type="EMBL" id="CP009997">
    <property type="protein sequence ID" value="AJJ36967.1"/>
    <property type="molecule type" value="Genomic_DNA"/>
</dbReference>
<dbReference type="InterPro" id="IPR009610">
    <property type="entry name" value="CbtA_toxin"/>
</dbReference>
<sequence length="99" mass="11468">MGSTIIHEYQQIAEYLLVTHFGLTLNDTDLYDEAMISQLLEYNIPVYEAINQLVEKYHLTRIDQNYWSTSAPLLTYENHIVAVFTTVPNNLQIFSIIEG</sequence>
<accession>A0ABM5SR86</accession>
<protein>
    <recommendedName>
        <fullName evidence="3">Ypjf toxin protein</fullName>
    </recommendedName>
</protein>
<dbReference type="RefSeq" id="WP_042562580.1">
    <property type="nucleotide sequence ID" value="NZ_CP009997.1"/>
</dbReference>